<evidence type="ECO:0000313" key="7">
    <source>
        <dbReference type="EMBL" id="KPV48411.1"/>
    </source>
</evidence>
<evidence type="ECO:0000256" key="6">
    <source>
        <dbReference type="RuleBase" id="RU003690"/>
    </source>
</evidence>
<dbReference type="PANTHER" id="PTHR10353:SF36">
    <property type="entry name" value="LP05116P"/>
    <property type="match status" value="1"/>
</dbReference>
<reference evidence="7 8" key="1">
    <citation type="submission" date="2015-09" db="EMBL/GenBank/DDBJ databases">
        <title>Draft genome sequence of Kouleothrix aurantiaca JCM 19913.</title>
        <authorList>
            <person name="Hemp J."/>
        </authorList>
    </citation>
    <scope>NUCLEOTIDE SEQUENCE [LARGE SCALE GENOMIC DNA]</scope>
    <source>
        <strain evidence="7 8">COM-B</strain>
    </source>
</reference>
<dbReference type="GO" id="GO:0005829">
    <property type="term" value="C:cytosol"/>
    <property type="evidence" value="ECO:0007669"/>
    <property type="project" value="TreeGrafter"/>
</dbReference>
<accession>A0A0P9CZ81</accession>
<dbReference type="InterPro" id="IPR017853">
    <property type="entry name" value="GH"/>
</dbReference>
<keyword evidence="4" id="KW-0326">Glycosidase</keyword>
<organism evidence="7 8">
    <name type="scientific">Kouleothrix aurantiaca</name>
    <dbReference type="NCBI Taxonomy" id="186479"/>
    <lineage>
        <taxon>Bacteria</taxon>
        <taxon>Bacillati</taxon>
        <taxon>Chloroflexota</taxon>
        <taxon>Chloroflexia</taxon>
        <taxon>Chloroflexales</taxon>
        <taxon>Roseiflexineae</taxon>
        <taxon>Roseiflexaceae</taxon>
        <taxon>Kouleothrix</taxon>
    </lineage>
</organism>
<dbReference type="PATRIC" id="fig|186479.3.peg.5482"/>
<dbReference type="PANTHER" id="PTHR10353">
    <property type="entry name" value="GLYCOSYL HYDROLASE"/>
    <property type="match status" value="1"/>
</dbReference>
<sequence>GVNYYTRAVISASTLEQGGGVPEQELERTEMDWEVYPEGLEHLLTRLHTDYQPAKLYVTENGASYSDPPGPDGLVHDERRRTFLRDHFAASHRAIEAGVPLAGYFVWSLMDNFEWAKGYTQRFGIVWVDYDTQERIPKDSALWYRQVIASNGFDTVG</sequence>
<dbReference type="Gene3D" id="3.20.20.80">
    <property type="entry name" value="Glycosidases"/>
    <property type="match status" value="1"/>
</dbReference>
<evidence type="ECO:0000256" key="1">
    <source>
        <dbReference type="ARBA" id="ARBA00010838"/>
    </source>
</evidence>
<dbReference type="PROSITE" id="PS00572">
    <property type="entry name" value="GLYCOSYL_HYDROL_F1_1"/>
    <property type="match status" value="1"/>
</dbReference>
<dbReference type="AlphaFoldDB" id="A0A0P9CZ81"/>
<evidence type="ECO:0000256" key="4">
    <source>
        <dbReference type="ARBA" id="ARBA00023295"/>
    </source>
</evidence>
<evidence type="ECO:0000256" key="2">
    <source>
        <dbReference type="ARBA" id="ARBA00012744"/>
    </source>
</evidence>
<dbReference type="GO" id="GO:0016052">
    <property type="term" value="P:carbohydrate catabolic process"/>
    <property type="evidence" value="ECO:0007669"/>
    <property type="project" value="TreeGrafter"/>
</dbReference>
<dbReference type="GO" id="GO:0008422">
    <property type="term" value="F:beta-glucosidase activity"/>
    <property type="evidence" value="ECO:0007669"/>
    <property type="project" value="UniProtKB-EC"/>
</dbReference>
<protein>
    <recommendedName>
        <fullName evidence="2">beta-glucosidase</fullName>
        <ecNumber evidence="2">3.2.1.21</ecNumber>
    </recommendedName>
</protein>
<dbReference type="EC" id="3.2.1.21" evidence="2"/>
<gene>
    <name evidence="7" type="ORF">SE17_38220</name>
</gene>
<dbReference type="Pfam" id="PF00232">
    <property type="entry name" value="Glyco_hydro_1"/>
    <property type="match status" value="1"/>
</dbReference>
<name>A0A0P9CZ81_9CHLR</name>
<dbReference type="PRINTS" id="PR00131">
    <property type="entry name" value="GLHYDRLASE1"/>
</dbReference>
<dbReference type="InterPro" id="IPR001360">
    <property type="entry name" value="Glyco_hydro_1"/>
</dbReference>
<dbReference type="SUPFAM" id="SSF51445">
    <property type="entry name" value="(Trans)glycosidases"/>
    <property type="match status" value="1"/>
</dbReference>
<evidence type="ECO:0000313" key="8">
    <source>
        <dbReference type="Proteomes" id="UP000050509"/>
    </source>
</evidence>
<keyword evidence="8" id="KW-1185">Reference proteome</keyword>
<evidence type="ECO:0000256" key="5">
    <source>
        <dbReference type="PROSITE-ProRule" id="PRU10055"/>
    </source>
</evidence>
<comment type="caution">
    <text evidence="7">The sequence shown here is derived from an EMBL/GenBank/DDBJ whole genome shotgun (WGS) entry which is preliminary data.</text>
</comment>
<dbReference type="EMBL" id="LJCR01002676">
    <property type="protein sequence ID" value="KPV48411.1"/>
    <property type="molecule type" value="Genomic_DNA"/>
</dbReference>
<feature type="non-terminal residue" evidence="7">
    <location>
        <position position="1"/>
    </location>
</feature>
<feature type="active site" description="Nucleophile" evidence="5">
    <location>
        <position position="60"/>
    </location>
</feature>
<proteinExistence type="inferred from homology"/>
<evidence type="ECO:0000256" key="3">
    <source>
        <dbReference type="ARBA" id="ARBA00022801"/>
    </source>
</evidence>
<dbReference type="Proteomes" id="UP000050509">
    <property type="component" value="Unassembled WGS sequence"/>
</dbReference>
<keyword evidence="3" id="KW-0378">Hydrolase</keyword>
<dbReference type="InterPro" id="IPR018120">
    <property type="entry name" value="Glyco_hydro_1_AS"/>
</dbReference>
<comment type="similarity">
    <text evidence="1 6">Belongs to the glycosyl hydrolase 1 family.</text>
</comment>